<gene>
    <name evidence="2" type="ordered locus">RHA1_ro08221</name>
</gene>
<reference evidence="3" key="1">
    <citation type="journal article" date="2006" name="Proc. Natl. Acad. Sci. U.S.A.">
        <title>The complete genome of Rhodococcus sp. RHA1 provides insights into a catabolic powerhouse.</title>
        <authorList>
            <person name="McLeod M.P."/>
            <person name="Warren R.L."/>
            <person name="Hsiao W.W.L."/>
            <person name="Araki N."/>
            <person name="Myhre M."/>
            <person name="Fernandes C."/>
            <person name="Miyazawa D."/>
            <person name="Wong W."/>
            <person name="Lillquist A.L."/>
            <person name="Wang D."/>
            <person name="Dosanjh M."/>
            <person name="Hara H."/>
            <person name="Petrescu A."/>
            <person name="Morin R.D."/>
            <person name="Yang G."/>
            <person name="Stott J.M."/>
            <person name="Schein J.E."/>
            <person name="Shin H."/>
            <person name="Smailus D."/>
            <person name="Siddiqui A.S."/>
            <person name="Marra M.A."/>
            <person name="Jones S.J.M."/>
            <person name="Holt R."/>
            <person name="Brinkman F.S.L."/>
            <person name="Miyauchi K."/>
            <person name="Fukuda M."/>
            <person name="Davies J.E."/>
            <person name="Mohn W.W."/>
            <person name="Eltis L.D."/>
        </authorList>
    </citation>
    <scope>NUCLEOTIDE SEQUENCE [LARGE SCALE GENOMIC DNA]</scope>
    <source>
        <strain evidence="3">RHA1</strain>
    </source>
</reference>
<dbReference type="AlphaFoldDB" id="Q0RZM0"/>
<dbReference type="KEGG" id="rha:RHA1_ro08221"/>
<organism evidence="2 3">
    <name type="scientific">Rhodococcus jostii (strain RHA1)</name>
    <dbReference type="NCBI Taxonomy" id="101510"/>
    <lineage>
        <taxon>Bacteria</taxon>
        <taxon>Bacillati</taxon>
        <taxon>Actinomycetota</taxon>
        <taxon>Actinomycetes</taxon>
        <taxon>Mycobacteriales</taxon>
        <taxon>Nocardiaceae</taxon>
        <taxon>Rhodococcus</taxon>
    </lineage>
</organism>
<dbReference type="EMBL" id="CP000432">
    <property type="protein sequence ID" value="ABG99266.1"/>
    <property type="molecule type" value="Genomic_DNA"/>
</dbReference>
<keyword evidence="2" id="KW-0614">Plasmid</keyword>
<evidence type="ECO:0000256" key="1">
    <source>
        <dbReference type="SAM" id="MobiDB-lite"/>
    </source>
</evidence>
<accession>Q0RZM0</accession>
<sequence>MPAPLLPRVHMTNQDEHAHPPPPRRSVRLPDRHQKAPGRQTEDIGELATGVIVVDAPLRGLSFATEFAARTPSSSPHQRASAVGEHGR</sequence>
<proteinExistence type="predicted"/>
<dbReference type="Proteomes" id="UP000008710">
    <property type="component" value="Plasmid pRHL1"/>
</dbReference>
<protein>
    <submittedName>
        <fullName evidence="2">Uncharacterized protein</fullName>
    </submittedName>
</protein>
<geneLocation type="plasmid" evidence="2 3">
    <name>pRHL1</name>
</geneLocation>
<feature type="region of interest" description="Disordered" evidence="1">
    <location>
        <begin position="1"/>
        <end position="44"/>
    </location>
</feature>
<dbReference type="HOGENOM" id="CLU_2466956_0_0_11"/>
<name>Q0RZM0_RHOJR</name>
<evidence type="ECO:0000313" key="2">
    <source>
        <dbReference type="EMBL" id="ABG99266.1"/>
    </source>
</evidence>
<feature type="region of interest" description="Disordered" evidence="1">
    <location>
        <begin position="68"/>
        <end position="88"/>
    </location>
</feature>
<evidence type="ECO:0000313" key="3">
    <source>
        <dbReference type="Proteomes" id="UP000008710"/>
    </source>
</evidence>